<dbReference type="SUPFAM" id="SSF46894">
    <property type="entry name" value="C-terminal effector domain of the bipartite response regulators"/>
    <property type="match status" value="1"/>
</dbReference>
<accession>A0A1D8NUS2</accession>
<dbReference type="GO" id="GO:0003677">
    <property type="term" value="F:DNA binding"/>
    <property type="evidence" value="ECO:0007669"/>
    <property type="project" value="UniProtKB-KW"/>
</dbReference>
<evidence type="ECO:0000256" key="2">
    <source>
        <dbReference type="ARBA" id="ARBA00023125"/>
    </source>
</evidence>
<dbReference type="PRINTS" id="PR00038">
    <property type="entry name" value="HTHLUXR"/>
</dbReference>
<keyword evidence="1" id="KW-0805">Transcription regulation</keyword>
<dbReference type="Gene3D" id="1.10.10.10">
    <property type="entry name" value="Winged helix-like DNA-binding domain superfamily/Winged helix DNA-binding domain"/>
    <property type="match status" value="1"/>
</dbReference>
<dbReference type="AlphaFoldDB" id="A0A1D8NUS2"/>
<gene>
    <name evidence="6" type="ORF">LPB072_08355</name>
</gene>
<sequence>MHLSDLEQRQLAACFALLTQGLGERDIRMRLGEELLRLFRADHFASYIWNPQTNRFDHGFSINMDEANLQRYEDWFQYRDPITFKLQQRRCATLVSEVMPRQAFIRSEFFNDFLARDGLHWGINLHAYDQTRAMGDLRIWRGKHRNDFSAHDRSILEFIEPALVAALKRAGAATVDNGLPRQPDPSPAAVALSPRELAVARCVARGMTDKEIAQALKIGVPSVRTYLRRALDKRGLRRRSALAGAMQNPTVESRSLPSQHPEQERPVVRPAQ</sequence>
<dbReference type="PANTHER" id="PTHR44688:SF16">
    <property type="entry name" value="DNA-BINDING TRANSCRIPTIONAL ACTIVATOR DEVR_DOSR"/>
    <property type="match status" value="1"/>
</dbReference>
<evidence type="ECO:0000259" key="5">
    <source>
        <dbReference type="PROSITE" id="PS50043"/>
    </source>
</evidence>
<evidence type="ECO:0000256" key="3">
    <source>
        <dbReference type="ARBA" id="ARBA00023163"/>
    </source>
</evidence>
<dbReference type="KEGG" id="hyl:LPB072_08355"/>
<protein>
    <submittedName>
        <fullName evidence="6">Helix-turn-helix transcriptional regulator</fullName>
    </submittedName>
</protein>
<evidence type="ECO:0000256" key="4">
    <source>
        <dbReference type="SAM" id="MobiDB-lite"/>
    </source>
</evidence>
<dbReference type="Proteomes" id="UP000185680">
    <property type="component" value="Chromosome"/>
</dbReference>
<dbReference type="InterPro" id="IPR036388">
    <property type="entry name" value="WH-like_DNA-bd_sf"/>
</dbReference>
<evidence type="ECO:0000313" key="7">
    <source>
        <dbReference type="Proteomes" id="UP000185680"/>
    </source>
</evidence>
<dbReference type="PROSITE" id="PS50043">
    <property type="entry name" value="HTH_LUXR_2"/>
    <property type="match status" value="1"/>
</dbReference>
<reference evidence="6 7" key="1">
    <citation type="submission" date="2016-10" db="EMBL/GenBank/DDBJ databases">
        <title>Hydorgenophaga sp. LPB0072 isolated from gastropod.</title>
        <authorList>
            <person name="Kim E."/>
            <person name="Yi H."/>
        </authorList>
    </citation>
    <scope>NUCLEOTIDE SEQUENCE [LARGE SCALE GENOMIC DNA]</scope>
    <source>
        <strain evidence="6 7">LPB0072</strain>
    </source>
</reference>
<feature type="compositionally biased region" description="Basic and acidic residues" evidence="4">
    <location>
        <begin position="261"/>
        <end position="272"/>
    </location>
</feature>
<evidence type="ECO:0000313" key="6">
    <source>
        <dbReference type="EMBL" id="AOW12854.1"/>
    </source>
</evidence>
<evidence type="ECO:0000256" key="1">
    <source>
        <dbReference type="ARBA" id="ARBA00023015"/>
    </source>
</evidence>
<feature type="domain" description="HTH luxR-type" evidence="5">
    <location>
        <begin position="185"/>
        <end position="250"/>
    </location>
</feature>
<dbReference type="GO" id="GO:0006355">
    <property type="term" value="P:regulation of DNA-templated transcription"/>
    <property type="evidence" value="ECO:0007669"/>
    <property type="project" value="InterPro"/>
</dbReference>
<keyword evidence="2" id="KW-0238">DNA-binding</keyword>
<organism evidence="6 7">
    <name type="scientific">Hydrogenophaga crassostreae</name>
    <dbReference type="NCBI Taxonomy" id="1763535"/>
    <lineage>
        <taxon>Bacteria</taxon>
        <taxon>Pseudomonadati</taxon>
        <taxon>Pseudomonadota</taxon>
        <taxon>Betaproteobacteria</taxon>
        <taxon>Burkholderiales</taxon>
        <taxon>Comamonadaceae</taxon>
        <taxon>Hydrogenophaga</taxon>
    </lineage>
</organism>
<dbReference type="InterPro" id="IPR016032">
    <property type="entry name" value="Sig_transdc_resp-reg_C-effctor"/>
</dbReference>
<dbReference type="SMART" id="SM00421">
    <property type="entry name" value="HTH_LUXR"/>
    <property type="match status" value="1"/>
</dbReference>
<dbReference type="PANTHER" id="PTHR44688">
    <property type="entry name" value="DNA-BINDING TRANSCRIPTIONAL ACTIVATOR DEVR_DOSR"/>
    <property type="match status" value="1"/>
</dbReference>
<dbReference type="EMBL" id="CP017476">
    <property type="protein sequence ID" value="AOW12854.1"/>
    <property type="molecule type" value="Genomic_DNA"/>
</dbReference>
<feature type="compositionally biased region" description="Polar residues" evidence="4">
    <location>
        <begin position="247"/>
        <end position="260"/>
    </location>
</feature>
<name>A0A1D8NUS2_9BURK</name>
<dbReference type="STRING" id="1763535.LPB072_08355"/>
<dbReference type="CDD" id="cd06170">
    <property type="entry name" value="LuxR_C_like"/>
    <property type="match status" value="1"/>
</dbReference>
<proteinExistence type="predicted"/>
<dbReference type="InterPro" id="IPR000792">
    <property type="entry name" value="Tscrpt_reg_LuxR_C"/>
</dbReference>
<keyword evidence="3" id="KW-0804">Transcription</keyword>
<feature type="region of interest" description="Disordered" evidence="4">
    <location>
        <begin position="238"/>
        <end position="272"/>
    </location>
</feature>
<dbReference type="Pfam" id="PF00196">
    <property type="entry name" value="GerE"/>
    <property type="match status" value="1"/>
</dbReference>
<dbReference type="OrthoDB" id="8642092at2"/>
<dbReference type="RefSeq" id="WP_066094071.1">
    <property type="nucleotide sequence ID" value="NZ_CP017476.1"/>
</dbReference>